<keyword evidence="4 5" id="KW-0472">Membrane</keyword>
<feature type="transmembrane region" description="Helical" evidence="5">
    <location>
        <begin position="373"/>
        <end position="392"/>
    </location>
</feature>
<keyword evidence="8" id="KW-1185">Reference proteome</keyword>
<evidence type="ECO:0000256" key="4">
    <source>
        <dbReference type="ARBA" id="ARBA00023136"/>
    </source>
</evidence>
<evidence type="ECO:0000313" key="8">
    <source>
        <dbReference type="Proteomes" id="UP000622317"/>
    </source>
</evidence>
<evidence type="ECO:0000256" key="5">
    <source>
        <dbReference type="SAM" id="Phobius"/>
    </source>
</evidence>
<feature type="transmembrane region" description="Helical" evidence="5">
    <location>
        <begin position="147"/>
        <end position="166"/>
    </location>
</feature>
<feature type="transmembrane region" description="Helical" evidence="5">
    <location>
        <begin position="49"/>
        <end position="68"/>
    </location>
</feature>
<dbReference type="AlphaFoldDB" id="A0A927FB60"/>
<sequence>MEDNSSEPASKFSFGGWLLGGMVAYGMFGQLAAVLASAGLGVSSRLVTVPSRALLLGMALASLIVLLFRPGRAVLSSALIAYGLFWLAFGSRILMEAATRVDVVVETGRFTLQFIVTMTLGGVLIPSLAVILNGCWEKHRFIRNTSFFLALGSGITTVIFYGNRFTNFENRMSAGDTEGGVQTINSIPIGYLGASLVIFAAYYVVCLRQRGFWRWIPTIVAGGLGLFLLVGSASRGPILGAAVTLLFFFAAQARRLDFRGVSFLLVGGIVGVTGLVMLAQFTGSAVINRIMGIGYAVATNSEGAARVNLYEMAAEEIAASPIVGSSLTLRADDGTDMYPHNLFIESMLATGLAGTIPLTYVLFYAFKCAWTILLNRAELGWVSLLFMLYFMYQMVGGAIYSSGQFWIGTATVISCGTWIRRNNYELPD</sequence>
<name>A0A927FB60_9BACT</name>
<evidence type="ECO:0000256" key="3">
    <source>
        <dbReference type="ARBA" id="ARBA00022989"/>
    </source>
</evidence>
<dbReference type="PANTHER" id="PTHR37422:SF13">
    <property type="entry name" value="LIPOPOLYSACCHARIDE BIOSYNTHESIS PROTEIN PA4999-RELATED"/>
    <property type="match status" value="1"/>
</dbReference>
<feature type="domain" description="O-antigen ligase-related" evidence="6">
    <location>
        <begin position="224"/>
        <end position="356"/>
    </location>
</feature>
<gene>
    <name evidence="7" type="ORF">IEN85_16940</name>
</gene>
<dbReference type="Pfam" id="PF04932">
    <property type="entry name" value="Wzy_C"/>
    <property type="match status" value="1"/>
</dbReference>
<comment type="subcellular location">
    <subcellularLocation>
        <location evidence="1">Membrane</location>
        <topology evidence="1">Multi-pass membrane protein</topology>
    </subcellularLocation>
</comment>
<organism evidence="7 8">
    <name type="scientific">Pelagicoccus enzymogenes</name>
    <dbReference type="NCBI Taxonomy" id="2773457"/>
    <lineage>
        <taxon>Bacteria</taxon>
        <taxon>Pseudomonadati</taxon>
        <taxon>Verrucomicrobiota</taxon>
        <taxon>Opitutia</taxon>
        <taxon>Puniceicoccales</taxon>
        <taxon>Pelagicoccaceae</taxon>
        <taxon>Pelagicoccus</taxon>
    </lineage>
</organism>
<dbReference type="InterPro" id="IPR007016">
    <property type="entry name" value="O-antigen_ligase-rel_domated"/>
</dbReference>
<feature type="transmembrane region" description="Helical" evidence="5">
    <location>
        <begin position="186"/>
        <end position="205"/>
    </location>
</feature>
<evidence type="ECO:0000256" key="1">
    <source>
        <dbReference type="ARBA" id="ARBA00004141"/>
    </source>
</evidence>
<proteinExistence type="predicted"/>
<evidence type="ECO:0000256" key="2">
    <source>
        <dbReference type="ARBA" id="ARBA00022692"/>
    </source>
</evidence>
<dbReference type="EMBL" id="JACYFG010000040">
    <property type="protein sequence ID" value="MBD5781189.1"/>
    <property type="molecule type" value="Genomic_DNA"/>
</dbReference>
<accession>A0A927FB60</accession>
<feature type="transmembrane region" description="Helical" evidence="5">
    <location>
        <begin position="260"/>
        <end position="281"/>
    </location>
</feature>
<feature type="transmembrane region" description="Helical" evidence="5">
    <location>
        <begin position="347"/>
        <end position="366"/>
    </location>
</feature>
<dbReference type="GO" id="GO:0016020">
    <property type="term" value="C:membrane"/>
    <property type="evidence" value="ECO:0007669"/>
    <property type="project" value="UniProtKB-SubCell"/>
</dbReference>
<evidence type="ECO:0000313" key="7">
    <source>
        <dbReference type="EMBL" id="MBD5781189.1"/>
    </source>
</evidence>
<feature type="transmembrane region" description="Helical" evidence="5">
    <location>
        <begin position="12"/>
        <end position="37"/>
    </location>
</feature>
<dbReference type="RefSeq" id="WP_191618290.1">
    <property type="nucleotide sequence ID" value="NZ_JACYFG010000040.1"/>
</dbReference>
<protein>
    <submittedName>
        <fullName evidence="7">O-antigen ligase family protein</fullName>
    </submittedName>
</protein>
<dbReference type="PANTHER" id="PTHR37422">
    <property type="entry name" value="TEICHURONIC ACID BIOSYNTHESIS PROTEIN TUAE"/>
    <property type="match status" value="1"/>
</dbReference>
<evidence type="ECO:0000259" key="6">
    <source>
        <dbReference type="Pfam" id="PF04932"/>
    </source>
</evidence>
<keyword evidence="7" id="KW-0436">Ligase</keyword>
<dbReference type="GO" id="GO:0016874">
    <property type="term" value="F:ligase activity"/>
    <property type="evidence" value="ECO:0007669"/>
    <property type="project" value="UniProtKB-KW"/>
</dbReference>
<comment type="caution">
    <text evidence="7">The sequence shown here is derived from an EMBL/GenBank/DDBJ whole genome shotgun (WGS) entry which is preliminary data.</text>
</comment>
<keyword evidence="2 5" id="KW-0812">Transmembrane</keyword>
<feature type="transmembrane region" description="Helical" evidence="5">
    <location>
        <begin position="236"/>
        <end position="253"/>
    </location>
</feature>
<dbReference type="InterPro" id="IPR051533">
    <property type="entry name" value="WaaL-like"/>
</dbReference>
<feature type="transmembrane region" description="Helical" evidence="5">
    <location>
        <begin position="114"/>
        <end position="135"/>
    </location>
</feature>
<feature type="transmembrane region" description="Helical" evidence="5">
    <location>
        <begin position="75"/>
        <end position="94"/>
    </location>
</feature>
<keyword evidence="3 5" id="KW-1133">Transmembrane helix</keyword>
<reference evidence="7" key="1">
    <citation type="submission" date="2020-09" db="EMBL/GenBank/DDBJ databases">
        <title>Pelagicoccus enzymogenes sp. nov. with an EPS production, isolated from marine sediment.</title>
        <authorList>
            <person name="Feng X."/>
        </authorList>
    </citation>
    <scope>NUCLEOTIDE SEQUENCE</scope>
    <source>
        <strain evidence="7">NFK12</strain>
    </source>
</reference>
<feature type="transmembrane region" description="Helical" evidence="5">
    <location>
        <begin position="212"/>
        <end position="230"/>
    </location>
</feature>
<dbReference type="Proteomes" id="UP000622317">
    <property type="component" value="Unassembled WGS sequence"/>
</dbReference>